<gene>
    <name evidence="10" type="ORF">EBB54_24795</name>
</gene>
<dbReference type="Gene3D" id="2.130.10.10">
    <property type="entry name" value="YVTN repeat-like/Quinoprotein amine dehydrogenase"/>
    <property type="match status" value="1"/>
</dbReference>
<dbReference type="SUPFAM" id="SSF82171">
    <property type="entry name" value="DPP6 N-terminal domain-like"/>
    <property type="match status" value="1"/>
</dbReference>
<dbReference type="InterPro" id="IPR000719">
    <property type="entry name" value="Prot_kinase_dom"/>
</dbReference>
<proteinExistence type="inferred from homology"/>
<feature type="transmembrane region" description="Helical" evidence="8">
    <location>
        <begin position="302"/>
        <end position="323"/>
    </location>
</feature>
<keyword evidence="5" id="KW-0418">Kinase</keyword>
<dbReference type="EMBL" id="RHJS01000002">
    <property type="protein sequence ID" value="RRK34189.1"/>
    <property type="molecule type" value="Genomic_DNA"/>
</dbReference>
<feature type="domain" description="Protein kinase" evidence="9">
    <location>
        <begin position="9"/>
        <end position="285"/>
    </location>
</feature>
<dbReference type="CDD" id="cd14014">
    <property type="entry name" value="STKc_PknB_like"/>
    <property type="match status" value="1"/>
</dbReference>
<dbReference type="InterPro" id="IPR015943">
    <property type="entry name" value="WD40/YVTN_repeat-like_dom_sf"/>
</dbReference>
<keyword evidence="8" id="KW-1133">Transmembrane helix</keyword>
<dbReference type="InterPro" id="IPR050660">
    <property type="entry name" value="NEK_Ser/Thr_kinase"/>
</dbReference>
<evidence type="ECO:0000256" key="6">
    <source>
        <dbReference type="ARBA" id="ARBA00022840"/>
    </source>
</evidence>
<keyword evidence="4 7" id="KW-0547">Nucleotide-binding</keyword>
<dbReference type="RefSeq" id="WP_125129347.1">
    <property type="nucleotide sequence ID" value="NZ_RHJS01000002.1"/>
</dbReference>
<dbReference type="Gene3D" id="1.10.510.10">
    <property type="entry name" value="Transferase(Phosphotransferase) domain 1"/>
    <property type="match status" value="1"/>
</dbReference>
<keyword evidence="11" id="KW-1185">Reference proteome</keyword>
<dbReference type="AlphaFoldDB" id="A0A3R8L3E1"/>
<dbReference type="EC" id="2.7.11.1" evidence="2"/>
<comment type="similarity">
    <text evidence="1">Belongs to the protein kinase superfamily. NEK Ser/Thr protein kinase family. NIMA subfamily.</text>
</comment>
<dbReference type="GO" id="GO:0005524">
    <property type="term" value="F:ATP binding"/>
    <property type="evidence" value="ECO:0007669"/>
    <property type="project" value="UniProtKB-UniRule"/>
</dbReference>
<protein>
    <recommendedName>
        <fullName evidence="2">non-specific serine/threonine protein kinase</fullName>
        <ecNumber evidence="2">2.7.11.1</ecNumber>
    </recommendedName>
</protein>
<dbReference type="PANTHER" id="PTHR43671:SF13">
    <property type="entry name" value="SERINE_THREONINE-PROTEIN KINASE NEK2"/>
    <property type="match status" value="1"/>
</dbReference>
<feature type="binding site" evidence="7">
    <location>
        <position position="38"/>
    </location>
    <ligand>
        <name>ATP</name>
        <dbReference type="ChEBI" id="CHEBI:30616"/>
    </ligand>
</feature>
<evidence type="ECO:0000313" key="10">
    <source>
        <dbReference type="EMBL" id="RRK34189.1"/>
    </source>
</evidence>
<dbReference type="SUPFAM" id="SSF56112">
    <property type="entry name" value="Protein kinase-like (PK-like)"/>
    <property type="match status" value="1"/>
</dbReference>
<sequence>MQQMIASTYEIIEKLGSGGGGTVYLARHLRLKKKVVLKADKRKLSVDQELLRREVDILKDLSHPHIPKVYDFFVEGEEVYTVMDYIEGESLDKALKRGEIFSQPQVIRWANQLLDALNYLHSPIHGNPPRGFVHSDIKPANLMRTIQGGICLIDFNIALALGEENVIGCSAGYASPEHYGLDFSIEDEEEDETDITVTLPIGGRYCSDTSGKRIKTPDVRSDIYSTGATLYHLLNGSRPSRNAKEVVRLSNKKFSPQVVRIISKAMNPNPDRRYQTAEEMRKDFLDLRKNDSRMRRWKRQRLFASILFSFFFVTGGAAAFIGLKRMQRMEIWLNHTEASQKVLDQGDAESAVKSTLEILSKSTGQMIPEHVPGVQNVLTEALGVYDLSDGYKRYKTVDLPSPPLYLSIAPDGRNGSALCGQSVLIFDTASGEITAELPAEATALSEIKYLDNKVILYAGKGGIKAYDTDAGRELWTGAPAVSICVSGDGRYAAGIYDGDSFATIYDTGTGEVKGKADFGGRQQDIAIRNNLFALNHDGSWLGASFDDGSVHMYDLENPDNEIIVFDKGSEYTHFEGGFYKKYFAFSASNEEKSTFAVIDLENKEEKGGFQSESAFRVQTDESGIYVQSDHILVRIDPNTGEQTPLVTMTEKILCFARCKNRTVAASENGIYFFDETGQMISSWGEEYRSDFAGITDGTAVTGCMDKPVIRIMQYEENQDTEMFVYNPDYEHDEARISADEKTLMLFSYDRFRICGRDGTLIRDVDLPDSAHVSDQQFIRDGEDSFLEVIYDNGKKSVYSARDGELISGESDGKSAGNFWEKLDEEFLINDFRIESPLHGTPIVYDAETGEEIARLKEDAYLTYVTKSGDYLAAQFITADGKCSGQLLDETCEVLAELPYLCDVIGDYLVFDYPSGTIRKSKIYSLDELMEMAAMTRTNASWQAE</sequence>
<dbReference type="PROSITE" id="PS00107">
    <property type="entry name" value="PROTEIN_KINASE_ATP"/>
    <property type="match status" value="1"/>
</dbReference>
<accession>A0A3R8L3E1</accession>
<dbReference type="Pfam" id="PF00069">
    <property type="entry name" value="Pkinase"/>
    <property type="match status" value="1"/>
</dbReference>
<keyword evidence="6 7" id="KW-0067">ATP-binding</keyword>
<keyword evidence="8" id="KW-0472">Membrane</keyword>
<evidence type="ECO:0000256" key="5">
    <source>
        <dbReference type="ARBA" id="ARBA00022777"/>
    </source>
</evidence>
<organism evidence="10 11">
    <name type="scientific">Schaedlerella arabinosiphila</name>
    <dbReference type="NCBI Taxonomy" id="2044587"/>
    <lineage>
        <taxon>Bacteria</taxon>
        <taxon>Bacillati</taxon>
        <taxon>Bacillota</taxon>
        <taxon>Clostridia</taxon>
        <taxon>Lachnospirales</taxon>
        <taxon>Lachnospiraceae</taxon>
        <taxon>Schaedlerella</taxon>
    </lineage>
</organism>
<name>A0A3R8L3E1_9FIRM</name>
<evidence type="ECO:0000256" key="4">
    <source>
        <dbReference type="ARBA" id="ARBA00022741"/>
    </source>
</evidence>
<evidence type="ECO:0000313" key="11">
    <source>
        <dbReference type="Proteomes" id="UP000274920"/>
    </source>
</evidence>
<evidence type="ECO:0000256" key="2">
    <source>
        <dbReference type="ARBA" id="ARBA00012513"/>
    </source>
</evidence>
<evidence type="ECO:0000259" key="9">
    <source>
        <dbReference type="PROSITE" id="PS50011"/>
    </source>
</evidence>
<dbReference type="GO" id="GO:0004674">
    <property type="term" value="F:protein serine/threonine kinase activity"/>
    <property type="evidence" value="ECO:0007669"/>
    <property type="project" value="UniProtKB-EC"/>
</dbReference>
<dbReference type="PROSITE" id="PS50011">
    <property type="entry name" value="PROTEIN_KINASE_DOM"/>
    <property type="match status" value="1"/>
</dbReference>
<dbReference type="Proteomes" id="UP000274920">
    <property type="component" value="Unassembled WGS sequence"/>
</dbReference>
<comment type="caution">
    <text evidence="10">The sequence shown here is derived from an EMBL/GenBank/DDBJ whole genome shotgun (WGS) entry which is preliminary data.</text>
</comment>
<keyword evidence="3" id="KW-0808">Transferase</keyword>
<dbReference type="InterPro" id="IPR017441">
    <property type="entry name" value="Protein_kinase_ATP_BS"/>
</dbReference>
<evidence type="ECO:0000256" key="8">
    <source>
        <dbReference type="SAM" id="Phobius"/>
    </source>
</evidence>
<dbReference type="SMART" id="SM00220">
    <property type="entry name" value="S_TKc"/>
    <property type="match status" value="1"/>
</dbReference>
<dbReference type="PANTHER" id="PTHR43671">
    <property type="entry name" value="SERINE/THREONINE-PROTEIN KINASE NEK"/>
    <property type="match status" value="1"/>
</dbReference>
<reference evidence="10" key="1">
    <citation type="submission" date="2018-10" db="EMBL/GenBank/DDBJ databases">
        <title>Schaedlerella arabinophila gen. nov. sp. nov., isolated from the mouse intestinal tract and comparative analysis with the genome of the closely related altered Schaedler flora strain ASF502.</title>
        <authorList>
            <person name="Miyake S."/>
            <person name="Soh M."/>
            <person name="Seedorf H."/>
        </authorList>
    </citation>
    <scope>NUCLEOTIDE SEQUENCE [LARGE SCALE GENOMIC DNA]</scope>
    <source>
        <strain evidence="10">DSM 106076</strain>
    </source>
</reference>
<evidence type="ECO:0000256" key="7">
    <source>
        <dbReference type="PROSITE-ProRule" id="PRU10141"/>
    </source>
</evidence>
<evidence type="ECO:0000256" key="3">
    <source>
        <dbReference type="ARBA" id="ARBA00022679"/>
    </source>
</evidence>
<evidence type="ECO:0000256" key="1">
    <source>
        <dbReference type="ARBA" id="ARBA00010886"/>
    </source>
</evidence>
<keyword evidence="8" id="KW-0812">Transmembrane</keyword>
<dbReference type="InterPro" id="IPR011009">
    <property type="entry name" value="Kinase-like_dom_sf"/>
</dbReference>